<feature type="compositionally biased region" description="Pro residues" evidence="5">
    <location>
        <begin position="672"/>
        <end position="683"/>
    </location>
</feature>
<evidence type="ECO:0000313" key="8">
    <source>
        <dbReference type="Proteomes" id="UP000515158"/>
    </source>
</evidence>
<organism evidence="9">
    <name type="scientific">Thrips palmi</name>
    <name type="common">Melon thrips</name>
    <dbReference type="NCBI Taxonomy" id="161013"/>
    <lineage>
        <taxon>Eukaryota</taxon>
        <taxon>Metazoa</taxon>
        <taxon>Ecdysozoa</taxon>
        <taxon>Arthropoda</taxon>
        <taxon>Hexapoda</taxon>
        <taxon>Insecta</taxon>
        <taxon>Pterygota</taxon>
        <taxon>Neoptera</taxon>
        <taxon>Paraneoptera</taxon>
        <taxon>Thysanoptera</taxon>
        <taxon>Terebrantia</taxon>
        <taxon>Thripoidea</taxon>
        <taxon>Thripidae</taxon>
        <taxon>Thrips</taxon>
    </lineage>
</organism>
<dbReference type="PRINTS" id="PR00821">
    <property type="entry name" value="TAGLIPASE"/>
</dbReference>
<keyword evidence="3" id="KW-0964">Secreted</keyword>
<dbReference type="InterPro" id="IPR013818">
    <property type="entry name" value="Lipase"/>
</dbReference>
<feature type="compositionally biased region" description="Low complexity" evidence="5">
    <location>
        <begin position="377"/>
        <end position="419"/>
    </location>
</feature>
<comment type="similarity">
    <text evidence="2 4">Belongs to the AB hydrolase superfamily. Lipase family.</text>
</comment>
<gene>
    <name evidence="9" type="primary">LOC117654543</name>
</gene>
<evidence type="ECO:0000256" key="4">
    <source>
        <dbReference type="RuleBase" id="RU004262"/>
    </source>
</evidence>
<dbReference type="KEGG" id="tpal:117654543"/>
<dbReference type="SUPFAM" id="SSF53474">
    <property type="entry name" value="alpha/beta-Hydrolases"/>
    <property type="match status" value="1"/>
</dbReference>
<keyword evidence="6" id="KW-0732">Signal</keyword>
<dbReference type="OrthoDB" id="8183961at2759"/>
<dbReference type="GO" id="GO:0017171">
    <property type="term" value="F:serine hydrolase activity"/>
    <property type="evidence" value="ECO:0007669"/>
    <property type="project" value="TreeGrafter"/>
</dbReference>
<dbReference type="Proteomes" id="UP000515158">
    <property type="component" value="Unplaced"/>
</dbReference>
<keyword evidence="8" id="KW-1185">Reference proteome</keyword>
<feature type="signal peptide" evidence="6">
    <location>
        <begin position="1"/>
        <end position="19"/>
    </location>
</feature>
<dbReference type="InterPro" id="IPR000734">
    <property type="entry name" value="TAG_lipase"/>
</dbReference>
<dbReference type="AlphaFoldDB" id="A0A6P9AFR5"/>
<dbReference type="GO" id="GO:0005615">
    <property type="term" value="C:extracellular space"/>
    <property type="evidence" value="ECO:0007669"/>
    <property type="project" value="TreeGrafter"/>
</dbReference>
<dbReference type="InterPro" id="IPR029058">
    <property type="entry name" value="AB_hydrolase_fold"/>
</dbReference>
<name>A0A6P9AFR5_THRPL</name>
<feature type="chain" id="PRO_5028006665" evidence="6">
    <location>
        <begin position="20"/>
        <end position="740"/>
    </location>
</feature>
<dbReference type="GeneID" id="117654543"/>
<dbReference type="PANTHER" id="PTHR11610:SF172">
    <property type="entry name" value="LIPASE MEMBER H-A-LIKE PROTEIN"/>
    <property type="match status" value="1"/>
</dbReference>
<evidence type="ECO:0000259" key="7">
    <source>
        <dbReference type="Pfam" id="PF00151"/>
    </source>
</evidence>
<dbReference type="InParanoid" id="A0A6P9AFR5"/>
<protein>
    <submittedName>
        <fullName evidence="9">Proline-rich protein 36-like</fullName>
    </submittedName>
</protein>
<proteinExistence type="inferred from homology"/>
<feature type="region of interest" description="Disordered" evidence="5">
    <location>
        <begin position="359"/>
        <end position="452"/>
    </location>
</feature>
<dbReference type="GO" id="GO:0016298">
    <property type="term" value="F:lipase activity"/>
    <property type="evidence" value="ECO:0007669"/>
    <property type="project" value="InterPro"/>
</dbReference>
<reference evidence="9" key="1">
    <citation type="submission" date="2025-08" db="UniProtKB">
        <authorList>
            <consortium name="RefSeq"/>
        </authorList>
    </citation>
    <scope>IDENTIFICATION</scope>
    <source>
        <tissue evidence="9">Total insect</tissue>
    </source>
</reference>
<accession>A0A6P9AFR5</accession>
<evidence type="ECO:0000256" key="3">
    <source>
        <dbReference type="ARBA" id="ARBA00022525"/>
    </source>
</evidence>
<feature type="domain" description="Lipase" evidence="7">
    <location>
        <begin position="74"/>
        <end position="257"/>
    </location>
</feature>
<evidence type="ECO:0000313" key="9">
    <source>
        <dbReference type="RefSeq" id="XP_034257138.1"/>
    </source>
</evidence>
<evidence type="ECO:0000256" key="6">
    <source>
        <dbReference type="SAM" id="SignalP"/>
    </source>
</evidence>
<evidence type="ECO:0000256" key="2">
    <source>
        <dbReference type="ARBA" id="ARBA00010701"/>
    </source>
</evidence>
<sequence length="740" mass="78457">MTGTFRLLVTSVTLALSLSLLTSQSSAPSNDRKCDLHWDAVSEFPGAERQGAILQALSFGTLNVSQPRSECVWRRLQDTQDVCPDGDLSVHLYTSPNSSRLVNVSEANSLLQGDWDSEKHTIVLVHGYASAHDTLPMTILRDAYLESGNYNLLVVDWSPLVRMPCYPAAVHNAPLAARCVGGVARLLRDSGARGDAWTCVGHSLGAHVCGIMADSVMFRVHKIIGLDPARPLIRPQNKHRLDAGDASVVHVMHTNAGHYGELAQNGGLLLTRPTQPFCTRAQNTNLCSHLSSICFLADSIDGQSPLEAEPCGRRCPSARRAQTSHAQTMGLPASLGQHTPDSASGTFCASTAVEPYCQREPGGRGHPRCCPPRHASETTTAASSSTTSTAAPTAATTTSTASTVATEAPTTAAPTTPSVYKVGAALPTTTTEKQPEPTTEPPPSQGFSPVTAPVRAQGRPVGEASTAVTSPATSTTPVATTVLPVRFPSTPVPAEDAAAPSDPQVPEGMLPPPMPLPDWKPIVFRWTPPPVTVQSGASDVLPVRWPSATPGPLHVTPGVHVVMPSNDTSLYEDPVVTEGPVFTVYSTRTPLSAPPSPNPVVVVMADSGIQQKQQPHHDIRDNLIEPSTNYFETTPAGPAGPAGPVAMDQEMVAMMQMNPPPPEPVLVTGFPSPSPPPPEPATPEEPGMIPAAGSPTGAWLPMVMLPPMPFSVDAWALRYKDRLPRPSAVRRTSYRKKVYD</sequence>
<evidence type="ECO:0000256" key="5">
    <source>
        <dbReference type="SAM" id="MobiDB-lite"/>
    </source>
</evidence>
<feature type="region of interest" description="Disordered" evidence="5">
    <location>
        <begin position="669"/>
        <end position="689"/>
    </location>
</feature>
<comment type="subcellular location">
    <subcellularLocation>
        <location evidence="1">Secreted</location>
    </subcellularLocation>
</comment>
<dbReference type="Pfam" id="PF00151">
    <property type="entry name" value="Lipase"/>
    <property type="match status" value="1"/>
</dbReference>
<dbReference type="RefSeq" id="XP_034257138.1">
    <property type="nucleotide sequence ID" value="XM_034401247.1"/>
</dbReference>
<dbReference type="PANTHER" id="PTHR11610">
    <property type="entry name" value="LIPASE"/>
    <property type="match status" value="1"/>
</dbReference>
<dbReference type="Gene3D" id="3.40.50.1820">
    <property type="entry name" value="alpha/beta hydrolase"/>
    <property type="match status" value="1"/>
</dbReference>
<dbReference type="GO" id="GO:0016042">
    <property type="term" value="P:lipid catabolic process"/>
    <property type="evidence" value="ECO:0007669"/>
    <property type="project" value="TreeGrafter"/>
</dbReference>
<evidence type="ECO:0000256" key="1">
    <source>
        <dbReference type="ARBA" id="ARBA00004613"/>
    </source>
</evidence>